<name>A0ABP9NEQ8_9PSEU</name>
<comment type="caution">
    <text evidence="10">The sequence shown here is derived from an EMBL/GenBank/DDBJ whole genome shotgun (WGS) entry which is preliminary data.</text>
</comment>
<feature type="transmembrane region" description="Helical" evidence="8">
    <location>
        <begin position="46"/>
        <end position="67"/>
    </location>
</feature>
<proteinExistence type="inferred from homology"/>
<evidence type="ECO:0000256" key="8">
    <source>
        <dbReference type="SAM" id="Phobius"/>
    </source>
</evidence>
<feature type="transmembrane region" description="Helical" evidence="8">
    <location>
        <begin position="21"/>
        <end position="40"/>
    </location>
</feature>
<feature type="domain" description="Integral membrane bound transporter" evidence="9">
    <location>
        <begin position="412"/>
        <end position="538"/>
    </location>
</feature>
<gene>
    <name evidence="10" type="ORF">GCM10023320_09740</name>
</gene>
<keyword evidence="11" id="KW-1185">Reference proteome</keyword>
<evidence type="ECO:0000256" key="4">
    <source>
        <dbReference type="ARBA" id="ARBA00022989"/>
    </source>
</evidence>
<protein>
    <submittedName>
        <fullName evidence="10">FUSC family protein</fullName>
    </submittedName>
</protein>
<evidence type="ECO:0000256" key="5">
    <source>
        <dbReference type="ARBA" id="ARBA00023136"/>
    </source>
</evidence>
<comment type="similarity">
    <text evidence="6">Belongs to the YccS/YhfK family.</text>
</comment>
<feature type="transmembrane region" description="Helical" evidence="8">
    <location>
        <begin position="453"/>
        <end position="470"/>
    </location>
</feature>
<keyword evidence="4 8" id="KW-1133">Transmembrane helix</keyword>
<evidence type="ECO:0000256" key="1">
    <source>
        <dbReference type="ARBA" id="ARBA00004651"/>
    </source>
</evidence>
<dbReference type="Proteomes" id="UP001500804">
    <property type="component" value="Unassembled WGS sequence"/>
</dbReference>
<feature type="transmembrane region" description="Helical" evidence="8">
    <location>
        <begin position="79"/>
        <end position="97"/>
    </location>
</feature>
<dbReference type="PANTHER" id="PTHR30509:SF9">
    <property type="entry name" value="MULTIDRUG RESISTANCE PROTEIN MDTO"/>
    <property type="match status" value="1"/>
</dbReference>
<sequence>MLFRARFAELRTALTGLDPGLVRLRLAGTATAAMVLAAAVMSGVRLLAGFPVTVVLLGSVLAMTGNLAVNETDQRARRLTTVLMLGPAAAAVVAGTLLAPYRVLADVVFVAVMVAAVYVRRFGPRGVALGMSAVMPFFFTQFLGANLAQLPWLVLATATGIGATLLVRDVVFAERPERALERLLRAFRAHVHALVDAVADLLQARPPDLEDELEDVQRRRTRLNETALLVADALEDERAAADPEELALRVLDAELAAERLALTAQRLVCTLGGAEAGGMDADRGRALVAALHGVSAASASGTPPALGTTLLENATKRVAALAAEPEEPVGEAARVHRVAFAVVRLADALQTAGEPDEVAGPGGAGRRAGPECAEPAEGDAAREEEPGEADSEPPGLRITTRQAVQVGVATSLAIVVGELVSPARWYWAVIAAFIVFAGTSSRGDVLSRGYERVVGTIGGVVAGMGLAVLVGDHPPLVLALLFCCAFLALYLVRVSQTLMAFWITAVLALLYGLIGQFTLATFVLRVEETAVGVAMGALAGFLVLPKRTRDAFEEALDEQVDAVRAVLQAAADRIAGREPQTPPVELAREAGDALGTLRQRAKPLDRAFLRRRGRTGYQRALRALTAVDHYARGLARLSDTVREPGWAATLDPAVERVRANLDGLRAVLHHGESPAAPTVASAEDAVDTAEAYASRVQDASRRAELLAAVRLLRRIDQAVVRFATDLTAPAAVGA</sequence>
<feature type="transmembrane region" description="Helical" evidence="8">
    <location>
        <begin position="425"/>
        <end position="441"/>
    </location>
</feature>
<evidence type="ECO:0000256" key="3">
    <source>
        <dbReference type="ARBA" id="ARBA00022692"/>
    </source>
</evidence>
<feature type="transmembrane region" description="Helical" evidence="8">
    <location>
        <begin position="403"/>
        <end position="419"/>
    </location>
</feature>
<feature type="transmembrane region" description="Helical" evidence="8">
    <location>
        <begin position="499"/>
        <end position="523"/>
    </location>
</feature>
<evidence type="ECO:0000259" key="9">
    <source>
        <dbReference type="Pfam" id="PF13515"/>
    </source>
</evidence>
<feature type="region of interest" description="Disordered" evidence="7">
    <location>
        <begin position="353"/>
        <end position="396"/>
    </location>
</feature>
<evidence type="ECO:0000256" key="6">
    <source>
        <dbReference type="ARBA" id="ARBA00043993"/>
    </source>
</evidence>
<evidence type="ECO:0000313" key="10">
    <source>
        <dbReference type="EMBL" id="GAA5113697.1"/>
    </source>
</evidence>
<keyword evidence="5 8" id="KW-0472">Membrane</keyword>
<accession>A0ABP9NEQ8</accession>
<dbReference type="PANTHER" id="PTHR30509">
    <property type="entry name" value="P-HYDROXYBENZOIC ACID EFFLUX PUMP SUBUNIT-RELATED"/>
    <property type="match status" value="1"/>
</dbReference>
<keyword evidence="3 8" id="KW-0812">Transmembrane</keyword>
<keyword evidence="2" id="KW-1003">Cell membrane</keyword>
<organism evidence="10 11">
    <name type="scientific">Pseudonocardia adelaidensis</name>
    <dbReference type="NCBI Taxonomy" id="648754"/>
    <lineage>
        <taxon>Bacteria</taxon>
        <taxon>Bacillati</taxon>
        <taxon>Actinomycetota</taxon>
        <taxon>Actinomycetes</taxon>
        <taxon>Pseudonocardiales</taxon>
        <taxon>Pseudonocardiaceae</taxon>
        <taxon>Pseudonocardia</taxon>
    </lineage>
</organism>
<dbReference type="RefSeq" id="WP_345603542.1">
    <property type="nucleotide sequence ID" value="NZ_BAABJO010000003.1"/>
</dbReference>
<comment type="subcellular location">
    <subcellularLocation>
        <location evidence="1">Cell membrane</location>
        <topology evidence="1">Multi-pass membrane protein</topology>
    </subcellularLocation>
</comment>
<feature type="transmembrane region" description="Helical" evidence="8">
    <location>
        <begin position="126"/>
        <end position="144"/>
    </location>
</feature>
<dbReference type="EMBL" id="BAABJO010000003">
    <property type="protein sequence ID" value="GAA5113697.1"/>
    <property type="molecule type" value="Genomic_DNA"/>
</dbReference>
<feature type="transmembrane region" description="Helical" evidence="8">
    <location>
        <begin position="150"/>
        <end position="172"/>
    </location>
</feature>
<reference evidence="11" key="1">
    <citation type="journal article" date="2019" name="Int. J. Syst. Evol. Microbiol.">
        <title>The Global Catalogue of Microorganisms (GCM) 10K type strain sequencing project: providing services to taxonomists for standard genome sequencing and annotation.</title>
        <authorList>
            <consortium name="The Broad Institute Genomics Platform"/>
            <consortium name="The Broad Institute Genome Sequencing Center for Infectious Disease"/>
            <person name="Wu L."/>
            <person name="Ma J."/>
        </authorList>
    </citation>
    <scope>NUCLEOTIDE SEQUENCE [LARGE SCALE GENOMIC DNA]</scope>
    <source>
        <strain evidence="11">JCM 18302</strain>
    </source>
</reference>
<dbReference type="Pfam" id="PF13515">
    <property type="entry name" value="FUSC_2"/>
    <property type="match status" value="1"/>
</dbReference>
<evidence type="ECO:0000256" key="7">
    <source>
        <dbReference type="SAM" id="MobiDB-lite"/>
    </source>
</evidence>
<feature type="transmembrane region" description="Helical" evidence="8">
    <location>
        <begin position="103"/>
        <end position="119"/>
    </location>
</feature>
<dbReference type="InterPro" id="IPR049453">
    <property type="entry name" value="Memb_transporter_dom"/>
</dbReference>
<feature type="transmembrane region" description="Helical" evidence="8">
    <location>
        <begin position="476"/>
        <end position="492"/>
    </location>
</feature>
<evidence type="ECO:0000313" key="11">
    <source>
        <dbReference type="Proteomes" id="UP001500804"/>
    </source>
</evidence>
<evidence type="ECO:0000256" key="2">
    <source>
        <dbReference type="ARBA" id="ARBA00022475"/>
    </source>
</evidence>